<protein>
    <submittedName>
        <fullName evidence="2">Uncharacterized protein</fullName>
    </submittedName>
</protein>
<evidence type="ECO:0000313" key="3">
    <source>
        <dbReference type="Proteomes" id="UP000036403"/>
    </source>
</evidence>
<feature type="compositionally biased region" description="Acidic residues" evidence="1">
    <location>
        <begin position="93"/>
        <end position="112"/>
    </location>
</feature>
<gene>
    <name evidence="2" type="ORF">RF55_11860</name>
</gene>
<evidence type="ECO:0000313" key="2">
    <source>
        <dbReference type="EMBL" id="KMQ88623.1"/>
    </source>
</evidence>
<reference evidence="2 3" key="1">
    <citation type="submission" date="2015-04" db="EMBL/GenBank/DDBJ databases">
        <title>Lasius niger genome sequencing.</title>
        <authorList>
            <person name="Konorov E.A."/>
            <person name="Nikitin M.A."/>
            <person name="Kirill M.V."/>
            <person name="Chang P."/>
        </authorList>
    </citation>
    <scope>NUCLEOTIDE SEQUENCE [LARGE SCALE GENOMIC DNA]</scope>
    <source>
        <tissue evidence="2">Whole</tissue>
    </source>
</reference>
<organism evidence="2 3">
    <name type="scientific">Lasius niger</name>
    <name type="common">Black garden ant</name>
    <dbReference type="NCBI Taxonomy" id="67767"/>
    <lineage>
        <taxon>Eukaryota</taxon>
        <taxon>Metazoa</taxon>
        <taxon>Ecdysozoa</taxon>
        <taxon>Arthropoda</taxon>
        <taxon>Hexapoda</taxon>
        <taxon>Insecta</taxon>
        <taxon>Pterygota</taxon>
        <taxon>Neoptera</taxon>
        <taxon>Endopterygota</taxon>
        <taxon>Hymenoptera</taxon>
        <taxon>Apocrita</taxon>
        <taxon>Aculeata</taxon>
        <taxon>Formicoidea</taxon>
        <taxon>Formicidae</taxon>
        <taxon>Formicinae</taxon>
        <taxon>Lasius</taxon>
        <taxon>Lasius</taxon>
    </lineage>
</organism>
<proteinExistence type="predicted"/>
<accession>A0A0J7KDV0</accession>
<sequence>MSLTLTLSGRSSILATSYFPPLDLSDDDYELGLATFETYNTIPNVNSTNNKFYFDVNDEVIAIPEGSYELRAISAYLKAAILSKRRGGRANGEVDDDGDEYIRDDEDVDDDEKGERSIVLRGNDNTMRSEIKCAYRINFTKPDNIGPLLGFSTSRILQPNKWYASDQPVNIMSVNVIRVECNVTTGAYSNGKPAHTIHEFAPNVPPGYKVSEIPTQIIYLPVIARNITDITVRVVDQNGRLIDFRGEEITVRLHVRRRG</sequence>
<dbReference type="PaxDb" id="67767-A0A0J7KDV0"/>
<evidence type="ECO:0000256" key="1">
    <source>
        <dbReference type="SAM" id="MobiDB-lite"/>
    </source>
</evidence>
<dbReference type="AlphaFoldDB" id="A0A0J7KDV0"/>
<comment type="caution">
    <text evidence="2">The sequence shown here is derived from an EMBL/GenBank/DDBJ whole genome shotgun (WGS) entry which is preliminary data.</text>
</comment>
<dbReference type="Proteomes" id="UP000036403">
    <property type="component" value="Unassembled WGS sequence"/>
</dbReference>
<feature type="region of interest" description="Disordered" evidence="1">
    <location>
        <begin position="88"/>
        <end position="114"/>
    </location>
</feature>
<dbReference type="EMBL" id="LBMM01008810">
    <property type="protein sequence ID" value="KMQ88623.1"/>
    <property type="molecule type" value="Genomic_DNA"/>
</dbReference>
<dbReference type="OrthoDB" id="7672591at2759"/>
<keyword evidence="3" id="KW-1185">Reference proteome</keyword>
<name>A0A0J7KDV0_LASNI</name>